<keyword evidence="3" id="KW-1185">Reference proteome</keyword>
<evidence type="ECO:0000313" key="3">
    <source>
        <dbReference type="Proteomes" id="UP001642360"/>
    </source>
</evidence>
<accession>A0ABC8RLZ8</accession>
<dbReference type="InterPro" id="IPR012337">
    <property type="entry name" value="RNaseH-like_sf"/>
</dbReference>
<dbReference type="PANTHER" id="PTHR47723:SF19">
    <property type="entry name" value="POLYNUCLEOTIDYL TRANSFERASE, RIBONUCLEASE H-LIKE SUPERFAMILY PROTEIN"/>
    <property type="match status" value="1"/>
</dbReference>
<evidence type="ECO:0000259" key="1">
    <source>
        <dbReference type="Pfam" id="PF13456"/>
    </source>
</evidence>
<feature type="domain" description="RNase H type-1" evidence="1">
    <location>
        <begin position="8"/>
        <end position="67"/>
    </location>
</feature>
<dbReference type="SUPFAM" id="SSF53098">
    <property type="entry name" value="Ribonuclease H-like"/>
    <property type="match status" value="1"/>
</dbReference>
<feature type="non-terminal residue" evidence="2">
    <location>
        <position position="1"/>
    </location>
</feature>
<proteinExistence type="predicted"/>
<dbReference type="PANTHER" id="PTHR47723">
    <property type="entry name" value="OS05G0353850 PROTEIN"/>
    <property type="match status" value="1"/>
</dbReference>
<dbReference type="Pfam" id="PF13456">
    <property type="entry name" value="RVT_3"/>
    <property type="match status" value="1"/>
</dbReference>
<dbReference type="CDD" id="cd06222">
    <property type="entry name" value="RNase_H_like"/>
    <property type="match status" value="1"/>
</dbReference>
<dbReference type="InterPro" id="IPR053151">
    <property type="entry name" value="RNase_H-like"/>
</dbReference>
<dbReference type="Proteomes" id="UP001642360">
    <property type="component" value="Unassembled WGS sequence"/>
</dbReference>
<dbReference type="InterPro" id="IPR002156">
    <property type="entry name" value="RNaseH_domain"/>
</dbReference>
<dbReference type="InterPro" id="IPR044730">
    <property type="entry name" value="RNase_H-like_dom_plant"/>
</dbReference>
<dbReference type="EMBL" id="CAUOFW020001525">
    <property type="protein sequence ID" value="CAK9146009.1"/>
    <property type="molecule type" value="Genomic_DNA"/>
</dbReference>
<dbReference type="InterPro" id="IPR036397">
    <property type="entry name" value="RNaseH_sf"/>
</dbReference>
<name>A0ABC8RLZ8_9AQUA</name>
<dbReference type="AlphaFoldDB" id="A0ABC8RLZ8"/>
<comment type="caution">
    <text evidence="2">The sequence shown here is derived from an EMBL/GenBank/DDBJ whole genome shotgun (WGS) entry which is preliminary data.</text>
</comment>
<organism evidence="2 3">
    <name type="scientific">Ilex paraguariensis</name>
    <name type="common">yerba mate</name>
    <dbReference type="NCBI Taxonomy" id="185542"/>
    <lineage>
        <taxon>Eukaryota</taxon>
        <taxon>Viridiplantae</taxon>
        <taxon>Streptophyta</taxon>
        <taxon>Embryophyta</taxon>
        <taxon>Tracheophyta</taxon>
        <taxon>Spermatophyta</taxon>
        <taxon>Magnoliopsida</taxon>
        <taxon>eudicotyledons</taxon>
        <taxon>Gunneridae</taxon>
        <taxon>Pentapetalae</taxon>
        <taxon>asterids</taxon>
        <taxon>campanulids</taxon>
        <taxon>Aquifoliales</taxon>
        <taxon>Aquifoliaceae</taxon>
        <taxon>Ilex</taxon>
    </lineage>
</organism>
<protein>
    <recommendedName>
        <fullName evidence="1">RNase H type-1 domain-containing protein</fullName>
    </recommendedName>
</protein>
<sequence length="107" mass="12559">QDGLQDYSIIIETDSKLLVDMVMQKIKASWKFWNILDRIASILQNFNFQFQHTYHQGNIVAYSLAKQGVSDRVSKIYDSNDGLPISIRLLMQQDTRKIRNLRKRIIT</sequence>
<dbReference type="Gene3D" id="3.30.420.10">
    <property type="entry name" value="Ribonuclease H-like superfamily/Ribonuclease H"/>
    <property type="match status" value="1"/>
</dbReference>
<gene>
    <name evidence="2" type="ORF">ILEXP_LOCUS13836</name>
</gene>
<reference evidence="2 3" key="1">
    <citation type="submission" date="2024-02" db="EMBL/GenBank/DDBJ databases">
        <authorList>
            <person name="Vignale AGUSTIN F."/>
            <person name="Sosa J E."/>
            <person name="Modenutti C."/>
        </authorList>
    </citation>
    <scope>NUCLEOTIDE SEQUENCE [LARGE SCALE GENOMIC DNA]</scope>
</reference>
<evidence type="ECO:0000313" key="2">
    <source>
        <dbReference type="EMBL" id="CAK9146009.1"/>
    </source>
</evidence>